<keyword evidence="4" id="KW-1185">Reference proteome</keyword>
<dbReference type="PROSITE" id="PS51084">
    <property type="entry name" value="HIT_2"/>
    <property type="match status" value="1"/>
</dbReference>
<evidence type="ECO:0000256" key="1">
    <source>
        <dbReference type="PROSITE-ProRule" id="PRU00464"/>
    </source>
</evidence>
<dbReference type="Proteomes" id="UP001549037">
    <property type="component" value="Unassembled WGS sequence"/>
</dbReference>
<dbReference type="InterPro" id="IPR011146">
    <property type="entry name" value="HIT-like"/>
</dbReference>
<dbReference type="EMBL" id="JBEPLN010000005">
    <property type="protein sequence ID" value="MET3633826.1"/>
    <property type="molecule type" value="Genomic_DNA"/>
</dbReference>
<dbReference type="SUPFAM" id="SSF54197">
    <property type="entry name" value="HIT-like"/>
    <property type="match status" value="1"/>
</dbReference>
<proteinExistence type="predicted"/>
<evidence type="ECO:0000313" key="3">
    <source>
        <dbReference type="EMBL" id="MET3633826.1"/>
    </source>
</evidence>
<keyword evidence="3" id="KW-0378">Hydrolase</keyword>
<name>A0ABV2JGG0_9STRE</name>
<dbReference type="RefSeq" id="WP_354367713.1">
    <property type="nucleotide sequence ID" value="NZ_JBEPLN010000005.1"/>
</dbReference>
<organism evidence="3 4">
    <name type="scientific">Streptococcus porcorum</name>
    <dbReference type="NCBI Taxonomy" id="701526"/>
    <lineage>
        <taxon>Bacteria</taxon>
        <taxon>Bacillati</taxon>
        <taxon>Bacillota</taxon>
        <taxon>Bacilli</taxon>
        <taxon>Lactobacillales</taxon>
        <taxon>Streptococcaceae</taxon>
        <taxon>Streptococcus</taxon>
    </lineage>
</organism>
<comment type="caution">
    <text evidence="3">The sequence shown here is derived from an EMBL/GenBank/DDBJ whole genome shotgun (WGS) entry which is preliminary data.</text>
</comment>
<reference evidence="3 4" key="1">
    <citation type="submission" date="2024-06" db="EMBL/GenBank/DDBJ databases">
        <title>Genomic Encyclopedia of Type Strains, Phase IV (KMG-IV): sequencing the most valuable type-strain genomes for metagenomic binning, comparative biology and taxonomic classification.</title>
        <authorList>
            <person name="Goeker M."/>
        </authorList>
    </citation>
    <scope>NUCLEOTIDE SEQUENCE [LARGE SCALE GENOMIC DNA]</scope>
    <source>
        <strain evidence="3 4">DSM 28302</strain>
    </source>
</reference>
<gene>
    <name evidence="3" type="ORF">ABID28_000460</name>
</gene>
<sequence length="155" mass="18298">MCLICERIEWIKQNENPYFVKELETGYVVIGDHQHFKGYTLFLYKEHVTELHDLPLLFRNQHLSEMADVSELVSEAFFADKINIESLGNGDSHLHWHIFPRKSGDLGDYGRNGKGPVWWLPFDKMYADEKCVKGQELEKLKKRLLAEFENRKKNK</sequence>
<dbReference type="InterPro" id="IPR036265">
    <property type="entry name" value="HIT-like_sf"/>
</dbReference>
<feature type="domain" description="HIT" evidence="2">
    <location>
        <begin position="6"/>
        <end position="108"/>
    </location>
</feature>
<evidence type="ECO:0000259" key="2">
    <source>
        <dbReference type="PROSITE" id="PS51084"/>
    </source>
</evidence>
<dbReference type="Pfam" id="PF01230">
    <property type="entry name" value="HIT"/>
    <property type="match status" value="1"/>
</dbReference>
<protein>
    <submittedName>
        <fullName evidence="3">Diadenosine tetraphosphate (Ap4A) HIT family hydrolase</fullName>
    </submittedName>
</protein>
<feature type="short sequence motif" description="Histidine triad motif" evidence="1">
    <location>
        <begin position="93"/>
        <end position="97"/>
    </location>
</feature>
<accession>A0ABV2JGG0</accession>
<dbReference type="Gene3D" id="3.30.428.10">
    <property type="entry name" value="HIT-like"/>
    <property type="match status" value="1"/>
</dbReference>
<dbReference type="GO" id="GO:0016787">
    <property type="term" value="F:hydrolase activity"/>
    <property type="evidence" value="ECO:0007669"/>
    <property type="project" value="UniProtKB-KW"/>
</dbReference>
<evidence type="ECO:0000313" key="4">
    <source>
        <dbReference type="Proteomes" id="UP001549037"/>
    </source>
</evidence>